<dbReference type="OrthoDB" id="4230167at2759"/>
<sequence length="141" mass="15431">MDYMSSLLLPCDTEGEGESRDEDSDTPGEPVIVDCCGEATDLGGPGKYRLGSYGYARRQSLNLVRLVRGTVLFPAYLGSQLQDKAQIQQRSDPSSLTLQKGDVILLDSDLCFDWPLNGNDGCFVERTFAKVPNDSISKETT</sequence>
<evidence type="ECO:0000313" key="2">
    <source>
        <dbReference type="EMBL" id="CRG92907.1"/>
    </source>
</evidence>
<name>A0A0U1MBC5_TALIS</name>
<accession>A0A0U1MBC5</accession>
<protein>
    <recommendedName>
        <fullName evidence="4">SH3 domain-containing protein</fullName>
    </recommendedName>
</protein>
<evidence type="ECO:0000256" key="1">
    <source>
        <dbReference type="SAM" id="MobiDB-lite"/>
    </source>
</evidence>
<feature type="compositionally biased region" description="Acidic residues" evidence="1">
    <location>
        <begin position="13"/>
        <end position="26"/>
    </location>
</feature>
<dbReference type="AlphaFoldDB" id="A0A0U1MBC5"/>
<dbReference type="EMBL" id="CVMT01000029">
    <property type="protein sequence ID" value="CRG92907.1"/>
    <property type="molecule type" value="Genomic_DNA"/>
</dbReference>
<gene>
    <name evidence="2" type="ORF">PISL3812_09984</name>
</gene>
<organism evidence="2 3">
    <name type="scientific">Talaromyces islandicus</name>
    <name type="common">Penicillium islandicum</name>
    <dbReference type="NCBI Taxonomy" id="28573"/>
    <lineage>
        <taxon>Eukaryota</taxon>
        <taxon>Fungi</taxon>
        <taxon>Dikarya</taxon>
        <taxon>Ascomycota</taxon>
        <taxon>Pezizomycotina</taxon>
        <taxon>Eurotiomycetes</taxon>
        <taxon>Eurotiomycetidae</taxon>
        <taxon>Eurotiales</taxon>
        <taxon>Trichocomaceae</taxon>
        <taxon>Talaromyces</taxon>
        <taxon>Talaromyces sect. Islandici</taxon>
    </lineage>
</organism>
<feature type="region of interest" description="Disordered" evidence="1">
    <location>
        <begin position="1"/>
        <end position="28"/>
    </location>
</feature>
<evidence type="ECO:0000313" key="3">
    <source>
        <dbReference type="Proteomes" id="UP000054383"/>
    </source>
</evidence>
<keyword evidence="3" id="KW-1185">Reference proteome</keyword>
<evidence type="ECO:0008006" key="4">
    <source>
        <dbReference type="Google" id="ProtNLM"/>
    </source>
</evidence>
<proteinExistence type="predicted"/>
<dbReference type="Proteomes" id="UP000054383">
    <property type="component" value="Unassembled WGS sequence"/>
</dbReference>
<reference evidence="2 3" key="1">
    <citation type="submission" date="2015-04" db="EMBL/GenBank/DDBJ databases">
        <authorList>
            <person name="Syromyatnikov M.Y."/>
            <person name="Popov V.N."/>
        </authorList>
    </citation>
    <scope>NUCLEOTIDE SEQUENCE [LARGE SCALE GENOMIC DNA]</scope>
    <source>
        <strain evidence="2">WF-38-12</strain>
    </source>
</reference>